<dbReference type="Pfam" id="PF01075">
    <property type="entry name" value="Glyco_transf_9"/>
    <property type="match status" value="1"/>
</dbReference>
<accession>A0ABV2CT12</accession>
<keyword evidence="2 3" id="KW-0808">Transferase</keyword>
<evidence type="ECO:0000256" key="1">
    <source>
        <dbReference type="ARBA" id="ARBA00022676"/>
    </source>
</evidence>
<dbReference type="Gene3D" id="3.40.50.2000">
    <property type="entry name" value="Glycogen Phosphorylase B"/>
    <property type="match status" value="2"/>
</dbReference>
<evidence type="ECO:0000313" key="3">
    <source>
        <dbReference type="EMBL" id="MET1491064.1"/>
    </source>
</evidence>
<keyword evidence="4" id="KW-1185">Reference proteome</keyword>
<comment type="caution">
    <text evidence="3">The sequence shown here is derived from an EMBL/GenBank/DDBJ whole genome shotgun (WGS) entry which is preliminary data.</text>
</comment>
<keyword evidence="1 3" id="KW-0328">Glycosyltransferase</keyword>
<name>A0ABV2CT12_9RHOO</name>
<gene>
    <name evidence="3" type="ORF">ABVT11_14590</name>
</gene>
<dbReference type="EC" id="2.4.-.-" evidence="3"/>
<organism evidence="3 4">
    <name type="scientific">Uliginosibacterium paludis</name>
    <dbReference type="NCBI Taxonomy" id="1615952"/>
    <lineage>
        <taxon>Bacteria</taxon>
        <taxon>Pseudomonadati</taxon>
        <taxon>Pseudomonadota</taxon>
        <taxon>Betaproteobacteria</taxon>
        <taxon>Rhodocyclales</taxon>
        <taxon>Zoogloeaceae</taxon>
        <taxon>Uliginosibacterium</taxon>
    </lineage>
</organism>
<dbReference type="PANTHER" id="PTHR30160:SF1">
    <property type="entry name" value="LIPOPOLYSACCHARIDE 1,2-N-ACETYLGLUCOSAMINETRANSFERASE-RELATED"/>
    <property type="match status" value="1"/>
</dbReference>
<dbReference type="InterPro" id="IPR002201">
    <property type="entry name" value="Glyco_trans_9"/>
</dbReference>
<protein>
    <submittedName>
        <fullName evidence="3">Glycosyltransferase family 9 protein</fullName>
        <ecNumber evidence="3">2.4.-.-</ecNumber>
    </submittedName>
</protein>
<proteinExistence type="predicted"/>
<dbReference type="EMBL" id="JBEWLZ010000009">
    <property type="protein sequence ID" value="MET1491064.1"/>
    <property type="molecule type" value="Genomic_DNA"/>
</dbReference>
<evidence type="ECO:0000313" key="4">
    <source>
        <dbReference type="Proteomes" id="UP001548590"/>
    </source>
</evidence>
<evidence type="ECO:0000256" key="2">
    <source>
        <dbReference type="ARBA" id="ARBA00022679"/>
    </source>
</evidence>
<dbReference type="RefSeq" id="WP_345928854.1">
    <property type="nucleotide sequence ID" value="NZ_JBDIVF010000007.1"/>
</dbReference>
<dbReference type="CDD" id="cd03789">
    <property type="entry name" value="GT9_LPS_heptosyltransferase"/>
    <property type="match status" value="1"/>
</dbReference>
<dbReference type="GO" id="GO:0016757">
    <property type="term" value="F:glycosyltransferase activity"/>
    <property type="evidence" value="ECO:0007669"/>
    <property type="project" value="UniProtKB-KW"/>
</dbReference>
<dbReference type="Proteomes" id="UP001548590">
    <property type="component" value="Unassembled WGS sequence"/>
</dbReference>
<dbReference type="SUPFAM" id="SSF53756">
    <property type="entry name" value="UDP-Glycosyltransferase/glycogen phosphorylase"/>
    <property type="match status" value="1"/>
</dbReference>
<sequence>MSAAALPAPIARIAVFRALMLGDLLCAVPALRAIRAAHPAAQIWLIGLPWAHTFVERCPWLDGMIAFPGYPGLPETPFEAEAFARFLDDVRAHRFDLAIQLHGSGRITNPLLSRFGARHTAGFFDDEAWVPPQDAQRFVRWPEAGHEVERLLSLTDALGMPRQGRALEFPVKEEDRAALRALCPTLSAQPYVCIHAGSQLPSRRWLPERFAEVADALAAQGYAVVLSGSASEAPIAAAVRAHMWHPAISLIGLTSLWTLGALIEGAQSLICNDTGVSHIAAALGTPSVVISCGAEVARWAPPDPVLHTVLWADRPCRPCAVRICPEADGCAQAITAPEVLRASANRFRLVPVAPPEKAHDLPCA</sequence>
<dbReference type="PANTHER" id="PTHR30160">
    <property type="entry name" value="TETRAACYLDISACCHARIDE 4'-KINASE-RELATED"/>
    <property type="match status" value="1"/>
</dbReference>
<dbReference type="InterPro" id="IPR051199">
    <property type="entry name" value="LPS_LOS_Heptosyltrfase"/>
</dbReference>
<reference evidence="3 4" key="1">
    <citation type="submission" date="2024-07" db="EMBL/GenBank/DDBJ databases">
        <title>Uliginosibacterium paludis KCTC:42655.</title>
        <authorList>
            <person name="Kim M.K."/>
        </authorList>
    </citation>
    <scope>NUCLEOTIDE SEQUENCE [LARGE SCALE GENOMIC DNA]</scope>
    <source>
        <strain evidence="3 4">KCTC 42655</strain>
    </source>
</reference>